<dbReference type="PRINTS" id="PR00980">
    <property type="entry name" value="TRNASYNTHALA"/>
</dbReference>
<evidence type="ECO:0000256" key="5">
    <source>
        <dbReference type="ARBA" id="ARBA00022741"/>
    </source>
</evidence>
<dbReference type="FunFam" id="3.30.980.10:FF:000004">
    <property type="entry name" value="Alanine--tRNA ligase, cytoplasmic"/>
    <property type="match status" value="1"/>
</dbReference>
<feature type="binding site" evidence="11">
    <location>
        <position position="681"/>
    </location>
    <ligand>
        <name>Zn(2+)</name>
        <dbReference type="ChEBI" id="CHEBI:29105"/>
    </ligand>
</feature>
<dbReference type="PANTHER" id="PTHR11777">
    <property type="entry name" value="ALANYL-TRNA SYNTHETASE"/>
    <property type="match status" value="1"/>
</dbReference>
<dbReference type="GO" id="GO:0006419">
    <property type="term" value="P:alanyl-tRNA aminoacylation"/>
    <property type="evidence" value="ECO:0007669"/>
    <property type="project" value="UniProtKB-UniRule"/>
</dbReference>
<dbReference type="STRING" id="407234.SAMN05421795_105129"/>
<dbReference type="Pfam" id="PF02272">
    <property type="entry name" value="DHHA1"/>
    <property type="match status" value="1"/>
</dbReference>
<keyword evidence="10 11" id="KW-0030">Aminoacyl-tRNA synthetase</keyword>
<gene>
    <name evidence="11" type="primary">alaS</name>
    <name evidence="14" type="ORF">SAMN05421795_105129</name>
</gene>
<dbReference type="InterPro" id="IPR012947">
    <property type="entry name" value="tRNA_SAD"/>
</dbReference>
<dbReference type="CDD" id="cd00673">
    <property type="entry name" value="AlaRS_core"/>
    <property type="match status" value="1"/>
</dbReference>
<dbReference type="Pfam" id="PF07973">
    <property type="entry name" value="tRNA_SAD"/>
    <property type="match status" value="1"/>
</dbReference>
<dbReference type="PROSITE" id="PS50860">
    <property type="entry name" value="AA_TRNA_LIGASE_II_ALA"/>
    <property type="match status" value="1"/>
</dbReference>
<proteinExistence type="inferred from homology"/>
<feature type="binding site" evidence="11">
    <location>
        <position position="563"/>
    </location>
    <ligand>
        <name>Zn(2+)</name>
        <dbReference type="ChEBI" id="CHEBI:29105"/>
    </ligand>
</feature>
<dbReference type="GO" id="GO:0002161">
    <property type="term" value="F:aminoacyl-tRNA deacylase activity"/>
    <property type="evidence" value="ECO:0007669"/>
    <property type="project" value="TreeGrafter"/>
</dbReference>
<evidence type="ECO:0000256" key="6">
    <source>
        <dbReference type="ARBA" id="ARBA00022833"/>
    </source>
</evidence>
<dbReference type="FunFam" id="3.30.930.10:FF:000004">
    <property type="entry name" value="Alanine--tRNA ligase"/>
    <property type="match status" value="1"/>
</dbReference>
<keyword evidence="6 11" id="KW-0862">Zinc</keyword>
<protein>
    <recommendedName>
        <fullName evidence="11">Alanine--tRNA ligase</fullName>
        <ecNumber evidence="11">6.1.1.7</ecNumber>
    </recommendedName>
    <alternativeName>
        <fullName evidence="11">Alanyl-tRNA synthetase</fullName>
        <shortName evidence="11">AlaRS</shortName>
    </alternativeName>
</protein>
<dbReference type="InterPro" id="IPR018164">
    <property type="entry name" value="Ala-tRNA-synth_IIc_N"/>
</dbReference>
<reference evidence="15" key="1">
    <citation type="submission" date="2017-01" db="EMBL/GenBank/DDBJ databases">
        <authorList>
            <person name="Varghese N."/>
            <person name="Submissions S."/>
        </authorList>
    </citation>
    <scope>NUCLEOTIDE SEQUENCE [LARGE SCALE GENOMIC DNA]</scope>
    <source>
        <strain evidence="15">DSM 18714</strain>
    </source>
</reference>
<keyword evidence="4 11" id="KW-0479">Metal-binding</keyword>
<feature type="coiled-coil region" evidence="12">
    <location>
        <begin position="736"/>
        <end position="763"/>
    </location>
</feature>
<dbReference type="Gene3D" id="3.30.54.20">
    <property type="match status" value="1"/>
</dbReference>
<evidence type="ECO:0000256" key="7">
    <source>
        <dbReference type="ARBA" id="ARBA00022840"/>
    </source>
</evidence>
<dbReference type="FunFam" id="3.10.310.40:FF:000001">
    <property type="entry name" value="Alanine--tRNA ligase"/>
    <property type="match status" value="1"/>
</dbReference>
<feature type="domain" description="Alanyl-transfer RNA synthetases family profile" evidence="13">
    <location>
        <begin position="2"/>
        <end position="720"/>
    </location>
</feature>
<dbReference type="EMBL" id="FTOM01000005">
    <property type="protein sequence ID" value="SIS80535.1"/>
    <property type="molecule type" value="Genomic_DNA"/>
</dbReference>
<evidence type="ECO:0000256" key="2">
    <source>
        <dbReference type="ARBA" id="ARBA00022555"/>
    </source>
</evidence>
<keyword evidence="11" id="KW-0963">Cytoplasm</keyword>
<dbReference type="GO" id="GO:0000049">
    <property type="term" value="F:tRNA binding"/>
    <property type="evidence" value="ECO:0007669"/>
    <property type="project" value="UniProtKB-KW"/>
</dbReference>
<evidence type="ECO:0000313" key="15">
    <source>
        <dbReference type="Proteomes" id="UP000186098"/>
    </source>
</evidence>
<dbReference type="GO" id="GO:0005829">
    <property type="term" value="C:cytosol"/>
    <property type="evidence" value="ECO:0007669"/>
    <property type="project" value="TreeGrafter"/>
</dbReference>
<comment type="subcellular location">
    <subcellularLocation>
        <location evidence="11">Cytoplasm</location>
    </subcellularLocation>
</comment>
<comment type="catalytic activity">
    <reaction evidence="11">
        <text>tRNA(Ala) + L-alanine + ATP = L-alanyl-tRNA(Ala) + AMP + diphosphate</text>
        <dbReference type="Rhea" id="RHEA:12540"/>
        <dbReference type="Rhea" id="RHEA-COMP:9657"/>
        <dbReference type="Rhea" id="RHEA-COMP:9923"/>
        <dbReference type="ChEBI" id="CHEBI:30616"/>
        <dbReference type="ChEBI" id="CHEBI:33019"/>
        <dbReference type="ChEBI" id="CHEBI:57972"/>
        <dbReference type="ChEBI" id="CHEBI:78442"/>
        <dbReference type="ChEBI" id="CHEBI:78497"/>
        <dbReference type="ChEBI" id="CHEBI:456215"/>
        <dbReference type="EC" id="6.1.1.7"/>
    </reaction>
</comment>
<dbReference type="InterPro" id="IPR050058">
    <property type="entry name" value="Ala-tRNA_ligase"/>
</dbReference>
<dbReference type="Gene3D" id="3.10.310.40">
    <property type="match status" value="1"/>
</dbReference>
<dbReference type="EC" id="6.1.1.7" evidence="11"/>
<dbReference type="InterPro" id="IPR045864">
    <property type="entry name" value="aa-tRNA-synth_II/BPL/LPL"/>
</dbReference>
<dbReference type="InterPro" id="IPR018163">
    <property type="entry name" value="Thr/Ala-tRNA-synth_IIc_edit"/>
</dbReference>
<dbReference type="SUPFAM" id="SSF55186">
    <property type="entry name" value="ThrRS/AlaRS common domain"/>
    <property type="match status" value="1"/>
</dbReference>
<comment type="similarity">
    <text evidence="1 11">Belongs to the class-II aminoacyl-tRNA synthetase family.</text>
</comment>
<dbReference type="InterPro" id="IPR003156">
    <property type="entry name" value="DHHA1_dom"/>
</dbReference>
<dbReference type="Gene3D" id="3.30.930.10">
    <property type="entry name" value="Bira Bifunctional Protein, Domain 2"/>
    <property type="match status" value="1"/>
</dbReference>
<comment type="function">
    <text evidence="11">Catalyzes the attachment of alanine to tRNA(Ala) in a two-step reaction: alanine is first activated by ATP to form Ala-AMP and then transferred to the acceptor end of tRNA(Ala). Also edits incorrectly charged Ser-tRNA(Ala) and Gly-tRNA(Ala) via its editing domain.</text>
</comment>
<dbReference type="GO" id="GO:0008270">
    <property type="term" value="F:zinc ion binding"/>
    <property type="evidence" value="ECO:0007669"/>
    <property type="project" value="UniProtKB-UniRule"/>
</dbReference>
<dbReference type="OrthoDB" id="9803884at2"/>
<dbReference type="SUPFAM" id="SSF101353">
    <property type="entry name" value="Putative anticodon-binding domain of alanyl-tRNA synthetase (AlaRS)"/>
    <property type="match status" value="1"/>
</dbReference>
<organism evidence="14 15">
    <name type="scientific">Phaeovulum vinaykumarii</name>
    <dbReference type="NCBI Taxonomy" id="407234"/>
    <lineage>
        <taxon>Bacteria</taxon>
        <taxon>Pseudomonadati</taxon>
        <taxon>Pseudomonadota</taxon>
        <taxon>Alphaproteobacteria</taxon>
        <taxon>Rhodobacterales</taxon>
        <taxon>Paracoccaceae</taxon>
        <taxon>Phaeovulum</taxon>
    </lineage>
</organism>
<comment type="domain">
    <text evidence="11">Consists of three domains; the N-terminal catalytic domain, the editing domain and the C-terminal C-Ala domain. The editing domain removes incorrectly charged amino acids, while the C-Ala domain, along with tRNA(Ala), serves as a bridge to cooperatively bring together the editing and aminoacylation centers thus stimulating deacylation of misacylated tRNAs.</text>
</comment>
<dbReference type="Gene3D" id="2.40.30.130">
    <property type="match status" value="1"/>
</dbReference>
<dbReference type="GO" id="GO:0004813">
    <property type="term" value="F:alanine-tRNA ligase activity"/>
    <property type="evidence" value="ECO:0007669"/>
    <property type="project" value="UniProtKB-UniRule"/>
</dbReference>
<dbReference type="SUPFAM" id="SSF50447">
    <property type="entry name" value="Translation proteins"/>
    <property type="match status" value="1"/>
</dbReference>
<evidence type="ECO:0000256" key="11">
    <source>
        <dbReference type="HAMAP-Rule" id="MF_00036"/>
    </source>
</evidence>
<keyword evidence="2 11" id="KW-0820">tRNA-binding</keyword>
<dbReference type="FunFam" id="3.30.54.20:FF:000001">
    <property type="entry name" value="Alanine--tRNA ligase"/>
    <property type="match status" value="1"/>
</dbReference>
<evidence type="ECO:0000256" key="8">
    <source>
        <dbReference type="ARBA" id="ARBA00022884"/>
    </source>
</evidence>
<evidence type="ECO:0000256" key="10">
    <source>
        <dbReference type="ARBA" id="ARBA00023146"/>
    </source>
</evidence>
<comment type="cofactor">
    <cofactor evidence="11">
        <name>Zn(2+)</name>
        <dbReference type="ChEBI" id="CHEBI:29105"/>
    </cofactor>
    <text evidence="11">Binds 1 zinc ion per subunit.</text>
</comment>
<dbReference type="RefSeq" id="WP_076366161.1">
    <property type="nucleotide sequence ID" value="NZ_FTOM01000005.1"/>
</dbReference>
<dbReference type="InterPro" id="IPR018162">
    <property type="entry name" value="Ala-tRNA-ligase_IIc_anticod-bd"/>
</dbReference>
<dbReference type="Pfam" id="PF01411">
    <property type="entry name" value="tRNA-synt_2c"/>
    <property type="match status" value="1"/>
</dbReference>
<evidence type="ECO:0000313" key="14">
    <source>
        <dbReference type="EMBL" id="SIS80535.1"/>
    </source>
</evidence>
<dbReference type="InterPro" id="IPR023033">
    <property type="entry name" value="Ala_tRNA_ligase_euk/bac"/>
</dbReference>
<name>A0A1N7M344_9RHOB</name>
<dbReference type="SUPFAM" id="SSF55681">
    <property type="entry name" value="Class II aaRS and biotin synthetases"/>
    <property type="match status" value="1"/>
</dbReference>
<dbReference type="InterPro" id="IPR002318">
    <property type="entry name" value="Ala-tRNA-lgiase_IIc"/>
</dbReference>
<sequence length="886" mass="95059">MPSLNEIRSTFLNFFERNGHRVVDSSPLVPRNDPTLMFANSGMVQFKNCFTGVEKRDYVRATTSQKCVRAGGKHNDLDNVGYTARHHTFFEMLGNFSFGDYFKEGAIPFAWELLTRDFDIPKDRLLVTVYHTDDEAAEIWKKVAGLSDDRIIRIPTNDNFWQMGPTGPCGPCTEIFFDHGPSIWGGPPGSAEEDGDRFIEIWNLVFMQNEQFEDGSMRALDMQSIDTGMGLERIGALLQGKHDNYDTDLMRSLIEASAHLTSQDPDGPGKVHHRVIADHLRSTSFLIADGVTPSNEGRGYVLRRILRRAARHAHMLGAQDPVMHRLVASLVRQMGSAYPELVRAQALIEETLKLEETRFRQTLDRGLKLLDEELAGLPEGAALPGAAAFKLYDTYGFPLDLTQDALREKGREVEVAGFEAAMAEQKAKARAAWSGSGEAKDARIWFDLAESHGATEFLGYELESAEGQILALVQDSAEIDSGAEGAELAIVVNQTPFYAEAGGQVGDTGLIRTDTGLAEVTDTRKVAGVFLHMARVIEGHIGRGQPAKLEVNHARRSAIRANHSATHLLHEALRRRLGDHVAQKGSLNAPDRLRFDFSHSAAMSAEDLSVVEAEINAFIRQNGPVETRIMTPDDARGLGAQALFGEKYGDEVRVVSMGTLAGSGKGADGATYSLELCGGTHVRRTGDIGACVILGDSASSAGVRRVEALTGQAALDHLRAQADRLHEIAAALKAPANEVTDRVRALADERRQLAAEVANLRRELAMGGGASGGPEAKEINGIPFVAQVVSGVTGKDLPALVDTLKQRVGSGAVLIVADTGGKAAVAAGVTEDMTARVSAVDLVKAAAAALGGKGGGGRPDMAQAGGADPSKADAAVAAVETLLEGL</sequence>
<evidence type="ECO:0000259" key="13">
    <source>
        <dbReference type="PROSITE" id="PS50860"/>
    </source>
</evidence>
<keyword evidence="8 11" id="KW-0694">RNA-binding</keyword>
<keyword evidence="7 11" id="KW-0067">ATP-binding</keyword>
<dbReference type="AlphaFoldDB" id="A0A1N7M344"/>
<dbReference type="SMART" id="SM00863">
    <property type="entry name" value="tRNA_SAD"/>
    <property type="match status" value="1"/>
</dbReference>
<dbReference type="GO" id="GO:0045892">
    <property type="term" value="P:negative regulation of DNA-templated transcription"/>
    <property type="evidence" value="ECO:0007669"/>
    <property type="project" value="TreeGrafter"/>
</dbReference>
<feature type="binding site" evidence="11">
    <location>
        <position position="677"/>
    </location>
    <ligand>
        <name>Zn(2+)</name>
        <dbReference type="ChEBI" id="CHEBI:29105"/>
    </ligand>
</feature>
<keyword evidence="15" id="KW-1185">Reference proteome</keyword>
<dbReference type="Proteomes" id="UP000186098">
    <property type="component" value="Unassembled WGS sequence"/>
</dbReference>
<evidence type="ECO:0000256" key="1">
    <source>
        <dbReference type="ARBA" id="ARBA00008226"/>
    </source>
</evidence>
<feature type="binding site" evidence="11">
    <location>
        <position position="567"/>
    </location>
    <ligand>
        <name>Zn(2+)</name>
        <dbReference type="ChEBI" id="CHEBI:29105"/>
    </ligand>
</feature>
<accession>A0A1N7M344</accession>
<evidence type="ECO:0000256" key="9">
    <source>
        <dbReference type="ARBA" id="ARBA00022917"/>
    </source>
</evidence>
<dbReference type="PANTHER" id="PTHR11777:SF9">
    <property type="entry name" value="ALANINE--TRNA LIGASE, CYTOPLASMIC"/>
    <property type="match status" value="1"/>
</dbReference>
<dbReference type="GO" id="GO:0005524">
    <property type="term" value="F:ATP binding"/>
    <property type="evidence" value="ECO:0007669"/>
    <property type="project" value="UniProtKB-UniRule"/>
</dbReference>
<evidence type="ECO:0000256" key="12">
    <source>
        <dbReference type="SAM" id="Coils"/>
    </source>
</evidence>
<keyword evidence="12" id="KW-0175">Coiled coil</keyword>
<dbReference type="InterPro" id="IPR009000">
    <property type="entry name" value="Transl_B-barrel_sf"/>
</dbReference>
<dbReference type="Gene3D" id="6.10.250.550">
    <property type="match status" value="1"/>
</dbReference>
<evidence type="ECO:0000256" key="3">
    <source>
        <dbReference type="ARBA" id="ARBA00022598"/>
    </source>
</evidence>
<evidence type="ECO:0000256" key="4">
    <source>
        <dbReference type="ARBA" id="ARBA00022723"/>
    </source>
</evidence>
<dbReference type="NCBIfam" id="TIGR00344">
    <property type="entry name" value="alaS"/>
    <property type="match status" value="1"/>
</dbReference>
<dbReference type="InterPro" id="IPR018165">
    <property type="entry name" value="Ala-tRNA-synth_IIc_core"/>
</dbReference>
<keyword evidence="9 11" id="KW-0648">Protein biosynthesis</keyword>
<dbReference type="Gene3D" id="3.30.980.10">
    <property type="entry name" value="Threonyl-trna Synthetase, Chain A, domain 2"/>
    <property type="match status" value="1"/>
</dbReference>
<keyword evidence="5 11" id="KW-0547">Nucleotide-binding</keyword>
<keyword evidence="3 11" id="KW-0436">Ligase</keyword>
<dbReference type="HAMAP" id="MF_00036_B">
    <property type="entry name" value="Ala_tRNA_synth_B"/>
    <property type="match status" value="1"/>
</dbReference>